<dbReference type="GO" id="GO:0006515">
    <property type="term" value="P:protein quality control for misfolded or incompletely synthesized proteins"/>
    <property type="evidence" value="ECO:0007669"/>
    <property type="project" value="TreeGrafter"/>
</dbReference>
<evidence type="ECO:0000313" key="8">
    <source>
        <dbReference type="RefSeq" id="WP_028310974.1"/>
    </source>
</evidence>
<dbReference type="RefSeq" id="WP_028310974.1">
    <property type="nucleotide sequence ID" value="NZ_AXWS01000008.1"/>
</dbReference>
<keyword evidence="5" id="KW-0720">Serine protease</keyword>
<evidence type="ECO:0000256" key="6">
    <source>
        <dbReference type="RuleBase" id="RU003567"/>
    </source>
</evidence>
<organism evidence="7 8">
    <name type="scientific">Derxia gummosa DSM 723</name>
    <dbReference type="NCBI Taxonomy" id="1121388"/>
    <lineage>
        <taxon>Bacteria</taxon>
        <taxon>Pseudomonadati</taxon>
        <taxon>Pseudomonadota</taxon>
        <taxon>Betaproteobacteria</taxon>
        <taxon>Burkholderiales</taxon>
        <taxon>Alcaligenaceae</taxon>
        <taxon>Derxia</taxon>
    </lineage>
</organism>
<dbReference type="SUPFAM" id="SSF52096">
    <property type="entry name" value="ClpP/crotonase"/>
    <property type="match status" value="1"/>
</dbReference>
<dbReference type="Proteomes" id="UP000675920">
    <property type="component" value="Unplaced"/>
</dbReference>
<name>A0A8B6X2Z5_9BURK</name>
<dbReference type="GO" id="GO:0004176">
    <property type="term" value="F:ATP-dependent peptidase activity"/>
    <property type="evidence" value="ECO:0007669"/>
    <property type="project" value="InterPro"/>
</dbReference>
<sequence length="257" mass="27243">MRNQLLRLLAENRRPFSPVESRIVRAAGSNEATVYLYDAIVGDRASAEWFGGVCPQDFVPALAAIEADVIHLRINSPGGDVFASEAISQALREHPAAIVGHIDGVAASAATAIACACNEVIAAPKAMYMIHQSWTFAIGNADDMDATSALLRKADAGLLATYADFTGMDAAGIEAQMKAETWFNSEEAMAAGFVTAIAEPVDKAAKQAKASAWMLGAYARAPAATPDAALTEPEVISAERRARMQQRIRLLDLAPIV</sequence>
<keyword evidence="2" id="KW-0963">Cytoplasm</keyword>
<evidence type="ECO:0000256" key="5">
    <source>
        <dbReference type="ARBA" id="ARBA00022825"/>
    </source>
</evidence>
<dbReference type="InterPro" id="IPR023562">
    <property type="entry name" value="ClpP/TepA"/>
</dbReference>
<dbReference type="CDD" id="cd07016">
    <property type="entry name" value="S14_ClpP_1"/>
    <property type="match status" value="1"/>
</dbReference>
<dbReference type="InterPro" id="IPR001907">
    <property type="entry name" value="ClpP"/>
</dbReference>
<dbReference type="PANTHER" id="PTHR10381:SF70">
    <property type="entry name" value="ATP-DEPENDENT CLP PROTEASE PROTEOLYTIC SUBUNIT"/>
    <property type="match status" value="1"/>
</dbReference>
<dbReference type="Gene3D" id="3.90.226.10">
    <property type="entry name" value="2-enoyl-CoA Hydratase, Chain A, domain 1"/>
    <property type="match status" value="1"/>
</dbReference>
<evidence type="ECO:0000313" key="7">
    <source>
        <dbReference type="Proteomes" id="UP000675920"/>
    </source>
</evidence>
<keyword evidence="4" id="KW-0378">Hydrolase</keyword>
<dbReference type="AlphaFoldDB" id="A0A8B6X2Z5"/>
<dbReference type="GO" id="GO:0004252">
    <property type="term" value="F:serine-type endopeptidase activity"/>
    <property type="evidence" value="ECO:0007669"/>
    <property type="project" value="InterPro"/>
</dbReference>
<keyword evidence="7" id="KW-1185">Reference proteome</keyword>
<evidence type="ECO:0000256" key="2">
    <source>
        <dbReference type="ARBA" id="ARBA00022490"/>
    </source>
</evidence>
<dbReference type="PRINTS" id="PR00127">
    <property type="entry name" value="CLPPROTEASEP"/>
</dbReference>
<evidence type="ECO:0000256" key="3">
    <source>
        <dbReference type="ARBA" id="ARBA00022670"/>
    </source>
</evidence>
<proteinExistence type="inferred from homology"/>
<dbReference type="GO" id="GO:0009368">
    <property type="term" value="C:endopeptidase Clp complex"/>
    <property type="evidence" value="ECO:0007669"/>
    <property type="project" value="TreeGrafter"/>
</dbReference>
<evidence type="ECO:0000256" key="1">
    <source>
        <dbReference type="ARBA" id="ARBA00007039"/>
    </source>
</evidence>
<reference evidence="8" key="1">
    <citation type="submission" date="2025-08" db="UniProtKB">
        <authorList>
            <consortium name="RefSeq"/>
        </authorList>
    </citation>
    <scope>IDENTIFICATION</scope>
</reference>
<evidence type="ECO:0000256" key="4">
    <source>
        <dbReference type="ARBA" id="ARBA00022801"/>
    </source>
</evidence>
<accession>A0A8B6X2Z5</accession>
<protein>
    <recommendedName>
        <fullName evidence="6">ATP-dependent Clp protease proteolytic subunit</fullName>
    </recommendedName>
</protein>
<dbReference type="GO" id="GO:0051117">
    <property type="term" value="F:ATPase binding"/>
    <property type="evidence" value="ECO:0007669"/>
    <property type="project" value="TreeGrafter"/>
</dbReference>
<dbReference type="PANTHER" id="PTHR10381">
    <property type="entry name" value="ATP-DEPENDENT CLP PROTEASE PROTEOLYTIC SUBUNIT"/>
    <property type="match status" value="1"/>
</dbReference>
<dbReference type="Pfam" id="PF00574">
    <property type="entry name" value="CLP_protease"/>
    <property type="match status" value="1"/>
</dbReference>
<dbReference type="OrthoDB" id="9806592at2"/>
<dbReference type="NCBIfam" id="NF045542">
    <property type="entry name" value="Clp_rel_HeadMat"/>
    <property type="match status" value="1"/>
</dbReference>
<comment type="similarity">
    <text evidence="1 6">Belongs to the peptidase S14 family.</text>
</comment>
<dbReference type="InterPro" id="IPR029045">
    <property type="entry name" value="ClpP/crotonase-like_dom_sf"/>
</dbReference>
<keyword evidence="3 8" id="KW-0645">Protease</keyword>